<accession>A0A168N259</accession>
<dbReference type="AlphaFoldDB" id="A0A168N259"/>
<dbReference type="OrthoDB" id="2271946at2759"/>
<dbReference type="EMBL" id="AMYB01000002">
    <property type="protein sequence ID" value="OAD05681.1"/>
    <property type="molecule type" value="Genomic_DNA"/>
</dbReference>
<protein>
    <submittedName>
        <fullName evidence="1">Uncharacterized protein</fullName>
    </submittedName>
</protein>
<keyword evidence="2" id="KW-1185">Reference proteome</keyword>
<proteinExistence type="predicted"/>
<dbReference type="Proteomes" id="UP000077051">
    <property type="component" value="Unassembled WGS sequence"/>
</dbReference>
<organism evidence="1 2">
    <name type="scientific">Mucor lusitanicus CBS 277.49</name>
    <dbReference type="NCBI Taxonomy" id="747725"/>
    <lineage>
        <taxon>Eukaryota</taxon>
        <taxon>Fungi</taxon>
        <taxon>Fungi incertae sedis</taxon>
        <taxon>Mucoromycota</taxon>
        <taxon>Mucoromycotina</taxon>
        <taxon>Mucoromycetes</taxon>
        <taxon>Mucorales</taxon>
        <taxon>Mucorineae</taxon>
        <taxon>Mucoraceae</taxon>
        <taxon>Mucor</taxon>
    </lineage>
</organism>
<sequence length="247" mass="28033">MALRSLRKRQGSSELQGMKTSWIKCFRTDLKNDITLEGCRSWTLANDRNISEKFINARANIVHTCTASKSKISDEEQLALSGILLFDRDKISKVFEHQDYLEACKNLAAHYKQFTGLKDSNIVEHLDLIRSADTSLFDTGLDSASLPTAVKTILRSLKRTYLPQYSIKGANEDTIIEDYLVPMLDSFFPNDDYLTTYAAGKEIKESCHRFVSMDPSLQKHAKKADCSVVHNPTQYPFLTVEAMLIEH</sequence>
<evidence type="ECO:0000313" key="1">
    <source>
        <dbReference type="EMBL" id="OAD05681.1"/>
    </source>
</evidence>
<gene>
    <name evidence="1" type="ORF">MUCCIDRAFT_106240</name>
</gene>
<reference evidence="1 2" key="1">
    <citation type="submission" date="2015-06" db="EMBL/GenBank/DDBJ databases">
        <title>Expansion of signal transduction pathways in fungi by whole-genome duplication.</title>
        <authorList>
            <consortium name="DOE Joint Genome Institute"/>
            <person name="Corrochano L.M."/>
            <person name="Kuo A."/>
            <person name="Marcet-Houben M."/>
            <person name="Polaino S."/>
            <person name="Salamov A."/>
            <person name="Villalobos J.M."/>
            <person name="Alvarez M.I."/>
            <person name="Avalos J."/>
            <person name="Benito E.P."/>
            <person name="Benoit I."/>
            <person name="Burger G."/>
            <person name="Camino L.P."/>
            <person name="Canovas D."/>
            <person name="Cerda-Olmedo E."/>
            <person name="Cheng J.-F."/>
            <person name="Dominguez A."/>
            <person name="Elias M."/>
            <person name="Eslava A.P."/>
            <person name="Glaser F."/>
            <person name="Grimwood J."/>
            <person name="Gutierrez G."/>
            <person name="Heitman J."/>
            <person name="Henrissat B."/>
            <person name="Iturriaga E.A."/>
            <person name="Lang B.F."/>
            <person name="Lavin J.L."/>
            <person name="Lee S."/>
            <person name="Li W."/>
            <person name="Lindquist E."/>
            <person name="Lopez-Garcia S."/>
            <person name="Luque E.M."/>
            <person name="Marcos A.T."/>
            <person name="Martin J."/>
            <person name="Mccluskey K."/>
            <person name="Medina H.R."/>
            <person name="Miralles-Duran A."/>
            <person name="Miyazaki A."/>
            <person name="Munoz-Torres E."/>
            <person name="Oguiza J.A."/>
            <person name="Ohm R."/>
            <person name="Olmedo M."/>
            <person name="Orejas M."/>
            <person name="Ortiz-Castellanos L."/>
            <person name="Pisabarro A.G."/>
            <person name="Rodriguez-Romero J."/>
            <person name="Ruiz-Herrera J."/>
            <person name="Ruiz-Vazquez R."/>
            <person name="Sanz C."/>
            <person name="Schackwitz W."/>
            <person name="Schmutz J."/>
            <person name="Shahriari M."/>
            <person name="Shelest E."/>
            <person name="Silva-Franco F."/>
            <person name="Soanes D."/>
            <person name="Syed K."/>
            <person name="Tagua V.G."/>
            <person name="Talbot N.J."/>
            <person name="Thon M."/>
            <person name="De Vries R.P."/>
            <person name="Wiebenga A."/>
            <person name="Yadav J.S."/>
            <person name="Braun E.L."/>
            <person name="Baker S."/>
            <person name="Garre V."/>
            <person name="Horwitz B."/>
            <person name="Torres-Martinez S."/>
            <person name="Idnurm A."/>
            <person name="Herrera-Estrella A."/>
            <person name="Gabaldon T."/>
            <person name="Grigoriev I.V."/>
        </authorList>
    </citation>
    <scope>NUCLEOTIDE SEQUENCE [LARGE SCALE GENOMIC DNA]</scope>
    <source>
        <strain evidence="1 2">CBS 277.49</strain>
    </source>
</reference>
<comment type="caution">
    <text evidence="1">The sequence shown here is derived from an EMBL/GenBank/DDBJ whole genome shotgun (WGS) entry which is preliminary data.</text>
</comment>
<evidence type="ECO:0000313" key="2">
    <source>
        <dbReference type="Proteomes" id="UP000077051"/>
    </source>
</evidence>
<name>A0A168N259_MUCCL</name>
<dbReference type="VEuPathDB" id="FungiDB:MUCCIDRAFT_106240"/>